<sequence>MVRFFYHRSLDDEHDLVTLTKLYIVGGKWSIPFLKENTASKVEVLLDTCSRRGHSPTDAVFEMLKLAYACLPQLNTDLKYVILHHVLKHESLKPSMKDRDFGAFVAQNGSIAMDILQAQLNARKTALKIEKRAYNPSVKRGPPDFTIKCKGHSFLVHRDVVAPQSKPLGAAMDTEKFLEGTKNEMTLSDENDDPEIVGLMVQFLYCGEYTIPFPSNTSSSARSSADEAIRCTRHVALHIFSDLWDIPSLQVLTLSNIQTTLSHLPLSYFASVLRHIYEETPVSYTRIRQIAVKALMERFTVGEIMKDKGLRELLSSNGECAVDLLVWGEERRIKRERRVGRDWEQSAVRGRRVCEERMWRKRDILGDDIGWADRTGARF</sequence>
<evidence type="ECO:0000259" key="1">
    <source>
        <dbReference type="PROSITE" id="PS50097"/>
    </source>
</evidence>
<comment type="caution">
    <text evidence="2">The sequence shown here is derived from an EMBL/GenBank/DDBJ whole genome shotgun (WGS) entry which is preliminary data.</text>
</comment>
<evidence type="ECO:0000313" key="2">
    <source>
        <dbReference type="EMBL" id="TGO91631.1"/>
    </source>
</evidence>
<feature type="domain" description="BTB" evidence="1">
    <location>
        <begin position="143"/>
        <end position="213"/>
    </location>
</feature>
<dbReference type="PANTHER" id="PTHR47843:SF5">
    <property type="entry name" value="BTB_POZ DOMAIN PROTEIN"/>
    <property type="match status" value="1"/>
</dbReference>
<accession>A0A4Z1L4B3</accession>
<dbReference type="InterPro" id="IPR011333">
    <property type="entry name" value="SKP1/BTB/POZ_sf"/>
</dbReference>
<dbReference type="Gene3D" id="3.30.710.10">
    <property type="entry name" value="Potassium Channel Kv1.1, Chain A"/>
    <property type="match status" value="1"/>
</dbReference>
<proteinExistence type="predicted"/>
<dbReference type="PANTHER" id="PTHR47843">
    <property type="entry name" value="BTB DOMAIN-CONTAINING PROTEIN-RELATED"/>
    <property type="match status" value="1"/>
</dbReference>
<dbReference type="Proteomes" id="UP000297280">
    <property type="component" value="Unassembled WGS sequence"/>
</dbReference>
<dbReference type="STRING" id="87229.A0A4Z1L4B3"/>
<dbReference type="PROSITE" id="PS50097">
    <property type="entry name" value="BTB"/>
    <property type="match status" value="1"/>
</dbReference>
<organism evidence="2 3">
    <name type="scientific">Botrytis porri</name>
    <dbReference type="NCBI Taxonomy" id="87229"/>
    <lineage>
        <taxon>Eukaryota</taxon>
        <taxon>Fungi</taxon>
        <taxon>Dikarya</taxon>
        <taxon>Ascomycota</taxon>
        <taxon>Pezizomycotina</taxon>
        <taxon>Leotiomycetes</taxon>
        <taxon>Helotiales</taxon>
        <taxon>Sclerotiniaceae</taxon>
        <taxon>Botrytis</taxon>
    </lineage>
</organism>
<protein>
    <recommendedName>
        <fullName evidence="1">BTB domain-containing protein</fullName>
    </recommendedName>
</protein>
<dbReference type="CDD" id="cd18186">
    <property type="entry name" value="BTB_POZ_ZBTB_KLHL-like"/>
    <property type="match status" value="1"/>
</dbReference>
<reference evidence="2 3" key="1">
    <citation type="submission" date="2017-12" db="EMBL/GenBank/DDBJ databases">
        <title>Comparative genomics of Botrytis spp.</title>
        <authorList>
            <person name="Valero-Jimenez C.A."/>
            <person name="Tapia P."/>
            <person name="Veloso J."/>
            <person name="Silva-Moreno E."/>
            <person name="Staats M."/>
            <person name="Valdes J.H."/>
            <person name="Van Kan J.A.L."/>
        </authorList>
    </citation>
    <scope>NUCLEOTIDE SEQUENCE [LARGE SCALE GENOMIC DNA]</scope>
    <source>
        <strain evidence="2 3">MUCL3349</strain>
    </source>
</reference>
<dbReference type="SUPFAM" id="SSF54695">
    <property type="entry name" value="POZ domain"/>
    <property type="match status" value="1"/>
</dbReference>
<dbReference type="EMBL" id="PQXO01000022">
    <property type="protein sequence ID" value="TGO91631.1"/>
    <property type="molecule type" value="Genomic_DNA"/>
</dbReference>
<evidence type="ECO:0000313" key="3">
    <source>
        <dbReference type="Proteomes" id="UP000297280"/>
    </source>
</evidence>
<dbReference type="InterPro" id="IPR000210">
    <property type="entry name" value="BTB/POZ_dom"/>
</dbReference>
<gene>
    <name evidence="2" type="ORF">BPOR_0022g00160</name>
</gene>
<dbReference type="Pfam" id="PF00651">
    <property type="entry name" value="BTB"/>
    <property type="match status" value="1"/>
</dbReference>
<dbReference type="AlphaFoldDB" id="A0A4Z1L4B3"/>
<keyword evidence="3" id="KW-1185">Reference proteome</keyword>
<name>A0A4Z1L4B3_9HELO</name>